<name>A0ABM9EAZ2_9HYPH</name>
<keyword evidence="1" id="KW-0067">ATP-binding</keyword>
<organism evidence="1 2">
    <name type="scientific">Mesorhizobium ventifaucium</name>
    <dbReference type="NCBI Taxonomy" id="666020"/>
    <lineage>
        <taxon>Bacteria</taxon>
        <taxon>Pseudomonadati</taxon>
        <taxon>Pseudomonadota</taxon>
        <taxon>Alphaproteobacteria</taxon>
        <taxon>Hyphomicrobiales</taxon>
        <taxon>Phyllobacteriaceae</taxon>
        <taxon>Mesorhizobium</taxon>
    </lineage>
</organism>
<dbReference type="Proteomes" id="UP001152604">
    <property type="component" value="Unassembled WGS sequence"/>
</dbReference>
<dbReference type="Pfam" id="PF02810">
    <property type="entry name" value="SEC-C"/>
    <property type="match status" value="1"/>
</dbReference>
<dbReference type="InterPro" id="IPR004027">
    <property type="entry name" value="SEC_C_motif"/>
</dbReference>
<dbReference type="GO" id="GO:0004386">
    <property type="term" value="F:helicase activity"/>
    <property type="evidence" value="ECO:0007669"/>
    <property type="project" value="UniProtKB-KW"/>
</dbReference>
<keyword evidence="2" id="KW-1185">Reference proteome</keyword>
<dbReference type="Gene3D" id="3.10.450.50">
    <property type="match status" value="1"/>
</dbReference>
<reference evidence="1" key="1">
    <citation type="submission" date="2022-03" db="EMBL/GenBank/DDBJ databases">
        <authorList>
            <person name="Brunel B."/>
        </authorList>
    </citation>
    <scope>NUCLEOTIDE SEQUENCE</scope>
    <source>
        <strain evidence="1">STM4922sample</strain>
    </source>
</reference>
<accession>A0ABM9EAZ2</accession>
<keyword evidence="1" id="KW-0378">Hydrolase</keyword>
<keyword evidence="1" id="KW-0547">Nucleotide-binding</keyword>
<keyword evidence="1" id="KW-0347">Helicase</keyword>
<proteinExistence type="predicted"/>
<protein>
    <submittedName>
        <fullName evidence="1">Protein export cytoplasm protein SecA ATPase RNA helicase (TC 3.A.5.1.1)</fullName>
    </submittedName>
</protein>
<evidence type="ECO:0000313" key="1">
    <source>
        <dbReference type="EMBL" id="CAH2405945.1"/>
    </source>
</evidence>
<sequence>MIRNLRVLGPPPKWVPPPGSLEYIAARLEGNGRIPSRQAAVSLQKTGRNERCPCGSGKKYKRCHGQLS</sequence>
<evidence type="ECO:0000313" key="2">
    <source>
        <dbReference type="Proteomes" id="UP001152604"/>
    </source>
</evidence>
<dbReference type="EMBL" id="CAKXZS010000036">
    <property type="protein sequence ID" value="CAH2405945.1"/>
    <property type="molecule type" value="Genomic_DNA"/>
</dbReference>
<dbReference type="SUPFAM" id="SSF103642">
    <property type="entry name" value="Sec-C motif"/>
    <property type="match status" value="1"/>
</dbReference>
<comment type="caution">
    <text evidence="1">The sequence shown here is derived from an EMBL/GenBank/DDBJ whole genome shotgun (WGS) entry which is preliminary data.</text>
</comment>
<gene>
    <name evidence="1" type="ORF">MES4922_410043</name>
</gene>